<dbReference type="GO" id="GO:0000981">
    <property type="term" value="F:DNA-binding transcription factor activity, RNA polymerase II-specific"/>
    <property type="evidence" value="ECO:0007669"/>
    <property type="project" value="TreeGrafter"/>
</dbReference>
<reference evidence="9 10" key="1">
    <citation type="submission" date="2016-07" db="EMBL/GenBank/DDBJ databases">
        <title>Pervasive Adenine N6-methylation of Active Genes in Fungi.</title>
        <authorList>
            <consortium name="DOE Joint Genome Institute"/>
            <person name="Mondo S.J."/>
            <person name="Dannebaum R.O."/>
            <person name="Kuo R.C."/>
            <person name="Labutti K."/>
            <person name="Haridas S."/>
            <person name="Kuo A."/>
            <person name="Salamov A."/>
            <person name="Ahrendt S.R."/>
            <person name="Lipzen A."/>
            <person name="Sullivan W."/>
            <person name="Andreopoulos W.B."/>
            <person name="Clum A."/>
            <person name="Lindquist E."/>
            <person name="Daum C."/>
            <person name="Ramamoorthy G.K."/>
            <person name="Gryganskyi A."/>
            <person name="Culley D."/>
            <person name="Magnuson J.K."/>
            <person name="James T.Y."/>
            <person name="O'Malley M.A."/>
            <person name="Stajich J.E."/>
            <person name="Spatafora J.W."/>
            <person name="Visel A."/>
            <person name="Grigoriev I.V."/>
        </authorList>
    </citation>
    <scope>NUCLEOTIDE SEQUENCE [LARGE SCALE GENOMIC DNA]</scope>
    <source>
        <strain evidence="9 10">NRRL 1336</strain>
    </source>
</reference>
<keyword evidence="3" id="KW-0238">DNA-binding</keyword>
<dbReference type="Gene3D" id="4.10.280.10">
    <property type="entry name" value="Helix-loop-helix DNA-binding domain"/>
    <property type="match status" value="1"/>
</dbReference>
<keyword evidence="4" id="KW-0804">Transcription</keyword>
<evidence type="ECO:0000256" key="6">
    <source>
        <dbReference type="SAM" id="Coils"/>
    </source>
</evidence>
<feature type="region of interest" description="Disordered" evidence="7">
    <location>
        <begin position="258"/>
        <end position="277"/>
    </location>
</feature>
<evidence type="ECO:0000256" key="2">
    <source>
        <dbReference type="ARBA" id="ARBA00023015"/>
    </source>
</evidence>
<organism evidence="9 10">
    <name type="scientific">Absidia repens</name>
    <dbReference type="NCBI Taxonomy" id="90262"/>
    <lineage>
        <taxon>Eukaryota</taxon>
        <taxon>Fungi</taxon>
        <taxon>Fungi incertae sedis</taxon>
        <taxon>Mucoromycota</taxon>
        <taxon>Mucoromycotina</taxon>
        <taxon>Mucoromycetes</taxon>
        <taxon>Mucorales</taxon>
        <taxon>Cunninghamellaceae</taxon>
        <taxon>Absidia</taxon>
    </lineage>
</organism>
<protein>
    <recommendedName>
        <fullName evidence="8">BHLH domain-containing protein</fullName>
    </recommendedName>
</protein>
<name>A0A1X2HKK9_9FUNG</name>
<feature type="domain" description="BHLH" evidence="8">
    <location>
        <begin position="144"/>
        <end position="195"/>
    </location>
</feature>
<keyword evidence="2" id="KW-0805">Transcription regulation</keyword>
<sequence length="372" mass="41471">MAFFMEYDESYIAGHKASSISSTDSGDHPPSLYTGHADSCSSLCDPDELRELPVFEDPSPYEPVKLSQRTSISILWMIWQPHFTKFIRPESTSHDDTVSTFESKKEETSSNSLPLLPVSTPAPTSGSVPTTVTQHQPTVLTKSEKRVNHIASEQKRRQNIRTGFQQLTDLIPSLKNMPHSKSTILFKTADYIKHSEKRNKVLQERLKHLQRRVALSTNAISAATPYYNHHASSSLSTTNSLSASSSSSSLPIQQASSLSLSSASHRRPSSSSMYSSTQLQIRRLQQQLLHQQELLLQHNIPHQPIITSPSSHYHQQHPPNAIVMPMSSDNDPLPVNSTPCLNIPADDEFGQESMLRERLLSCGKLNLNRTIG</sequence>
<dbReference type="PROSITE" id="PS50888">
    <property type="entry name" value="BHLH"/>
    <property type="match status" value="1"/>
</dbReference>
<dbReference type="Proteomes" id="UP000193560">
    <property type="component" value="Unassembled WGS sequence"/>
</dbReference>
<feature type="compositionally biased region" description="Basic and acidic residues" evidence="7">
    <location>
        <begin position="90"/>
        <end position="108"/>
    </location>
</feature>
<dbReference type="GO" id="GO:0046983">
    <property type="term" value="F:protein dimerization activity"/>
    <property type="evidence" value="ECO:0007669"/>
    <property type="project" value="InterPro"/>
</dbReference>
<comment type="caution">
    <text evidence="9">The sequence shown here is derived from an EMBL/GenBank/DDBJ whole genome shotgun (WGS) entry which is preliminary data.</text>
</comment>
<dbReference type="Pfam" id="PF00010">
    <property type="entry name" value="HLH"/>
    <property type="match status" value="1"/>
</dbReference>
<dbReference type="SUPFAM" id="SSF47459">
    <property type="entry name" value="HLH, helix-loop-helix DNA-binding domain"/>
    <property type="match status" value="1"/>
</dbReference>
<evidence type="ECO:0000313" key="9">
    <source>
        <dbReference type="EMBL" id="ORY99826.1"/>
    </source>
</evidence>
<dbReference type="GO" id="GO:0000978">
    <property type="term" value="F:RNA polymerase II cis-regulatory region sequence-specific DNA binding"/>
    <property type="evidence" value="ECO:0007669"/>
    <property type="project" value="TreeGrafter"/>
</dbReference>
<dbReference type="STRING" id="90262.A0A1X2HKK9"/>
<dbReference type="CDD" id="cd11405">
    <property type="entry name" value="bHLHzip_MLXIP_like"/>
    <property type="match status" value="1"/>
</dbReference>
<accession>A0A1X2HKK9</accession>
<dbReference type="InterPro" id="IPR036638">
    <property type="entry name" value="HLH_DNA-bd_sf"/>
</dbReference>
<keyword evidence="6" id="KW-0175">Coiled coil</keyword>
<evidence type="ECO:0000256" key="7">
    <source>
        <dbReference type="SAM" id="MobiDB-lite"/>
    </source>
</evidence>
<keyword evidence="10" id="KW-1185">Reference proteome</keyword>
<dbReference type="SMART" id="SM00353">
    <property type="entry name" value="HLH"/>
    <property type="match status" value="1"/>
</dbReference>
<feature type="coiled-coil region" evidence="6">
    <location>
        <begin position="192"/>
        <end position="219"/>
    </location>
</feature>
<feature type="region of interest" description="Disordered" evidence="7">
    <location>
        <begin position="90"/>
        <end position="136"/>
    </location>
</feature>
<keyword evidence="5" id="KW-0539">Nucleus</keyword>
<comment type="subcellular location">
    <subcellularLocation>
        <location evidence="1">Nucleus</location>
    </subcellularLocation>
</comment>
<evidence type="ECO:0000256" key="4">
    <source>
        <dbReference type="ARBA" id="ARBA00023163"/>
    </source>
</evidence>
<dbReference type="GO" id="GO:0005634">
    <property type="term" value="C:nucleus"/>
    <property type="evidence" value="ECO:0007669"/>
    <property type="project" value="UniProtKB-SubCell"/>
</dbReference>
<gene>
    <name evidence="9" type="ORF">BCR42DRAFT_430012</name>
</gene>
<dbReference type="AlphaFoldDB" id="A0A1X2HKK9"/>
<evidence type="ECO:0000313" key="10">
    <source>
        <dbReference type="Proteomes" id="UP000193560"/>
    </source>
</evidence>
<evidence type="ECO:0000256" key="1">
    <source>
        <dbReference type="ARBA" id="ARBA00004123"/>
    </source>
</evidence>
<evidence type="ECO:0000256" key="5">
    <source>
        <dbReference type="ARBA" id="ARBA00023242"/>
    </source>
</evidence>
<dbReference type="EMBL" id="MCGE01000058">
    <property type="protein sequence ID" value="ORY99826.1"/>
    <property type="molecule type" value="Genomic_DNA"/>
</dbReference>
<dbReference type="PANTHER" id="PTHR15741">
    <property type="entry name" value="BASIC HELIX-LOOP-HELIX ZIP TRANSCRIPTION FACTOR"/>
    <property type="match status" value="1"/>
</dbReference>
<proteinExistence type="predicted"/>
<evidence type="ECO:0000259" key="8">
    <source>
        <dbReference type="PROSITE" id="PS50888"/>
    </source>
</evidence>
<dbReference type="InterPro" id="IPR052207">
    <property type="entry name" value="Max-like/E-box_TFs"/>
</dbReference>
<dbReference type="InterPro" id="IPR011598">
    <property type="entry name" value="bHLH_dom"/>
</dbReference>
<dbReference type="PANTHER" id="PTHR15741:SF27">
    <property type="entry name" value="TRANSCRIPTION FACTOR AP-4"/>
    <property type="match status" value="1"/>
</dbReference>
<dbReference type="OrthoDB" id="2287976at2759"/>
<evidence type="ECO:0000256" key="3">
    <source>
        <dbReference type="ARBA" id="ARBA00023125"/>
    </source>
</evidence>